<dbReference type="Pfam" id="PF14111">
    <property type="entry name" value="DUF4283"/>
    <property type="match status" value="1"/>
</dbReference>
<reference evidence="3" key="1">
    <citation type="journal article" date="2011" name="Nature">
        <title>Genome sequence and analysis of the tuber crop potato.</title>
        <authorList>
            <consortium name="The Potato Genome Sequencing Consortium"/>
        </authorList>
    </citation>
    <scope>NUCLEOTIDE SEQUENCE [LARGE SCALE GENOMIC DNA]</scope>
    <source>
        <strain evidence="3">cv. DM1-3 516 R44</strain>
    </source>
</reference>
<protein>
    <submittedName>
        <fullName evidence="2">Gag non-LTR retrotransposase</fullName>
    </submittedName>
</protein>
<dbReference type="InterPro" id="IPR040256">
    <property type="entry name" value="At4g02000-like"/>
</dbReference>
<dbReference type="Proteomes" id="UP000011115">
    <property type="component" value="Unassembled WGS sequence"/>
</dbReference>
<dbReference type="EnsemblPlants" id="PGSC0003DMT400055343">
    <property type="protein sequence ID" value="PGSC0003DMT400055343"/>
    <property type="gene ID" value="PGSC0003DMG400021483"/>
</dbReference>
<name>M1BXR9_SOLTU</name>
<sequence length="263" mass="30128">MALLAVGQSPPVEAVPTAQLITEDPLKKTYANTLKPIQPQYKPIPLKQIAYLHGEPKIVWEEEEVNQMIINEDLQYAVVAKFSYGWPDIQDLRRLIPKQCELKGEVNIGLLSNRYILIRATRLDDYVNLLSKPQFYITHNHWSYPMRTLKWDPCFDPKEETSTAIASISFPALPPIFFGKEAVFSLASAVGKPLQVDLATQNKTRLSCARVKVEVNLLGEFPKRINLGMRMKTGEVKERWIHINYDYVPKYCKSCKLQGHNDK</sequence>
<dbReference type="PANTHER" id="PTHR31286:SF179">
    <property type="entry name" value="RNASE H TYPE-1 DOMAIN-CONTAINING PROTEIN"/>
    <property type="match status" value="1"/>
</dbReference>
<dbReference type="AlphaFoldDB" id="M1BXR9"/>
<dbReference type="Gramene" id="PGSC0003DMT400055343">
    <property type="protein sequence ID" value="PGSC0003DMT400055343"/>
    <property type="gene ID" value="PGSC0003DMG400021483"/>
</dbReference>
<evidence type="ECO:0000313" key="3">
    <source>
        <dbReference type="Proteomes" id="UP000011115"/>
    </source>
</evidence>
<organism evidence="2 3">
    <name type="scientific">Solanum tuberosum</name>
    <name type="common">Potato</name>
    <dbReference type="NCBI Taxonomy" id="4113"/>
    <lineage>
        <taxon>Eukaryota</taxon>
        <taxon>Viridiplantae</taxon>
        <taxon>Streptophyta</taxon>
        <taxon>Embryophyta</taxon>
        <taxon>Tracheophyta</taxon>
        <taxon>Spermatophyta</taxon>
        <taxon>Magnoliopsida</taxon>
        <taxon>eudicotyledons</taxon>
        <taxon>Gunneridae</taxon>
        <taxon>Pentapetalae</taxon>
        <taxon>asterids</taxon>
        <taxon>lamiids</taxon>
        <taxon>Solanales</taxon>
        <taxon>Solanaceae</taxon>
        <taxon>Solanoideae</taxon>
        <taxon>Solaneae</taxon>
        <taxon>Solanum</taxon>
    </lineage>
</organism>
<accession>M1BXR9</accession>
<dbReference type="HOGENOM" id="CLU_1059266_0_0_1"/>
<dbReference type="STRING" id="4113.M1BXR9"/>
<reference evidence="2" key="2">
    <citation type="submission" date="2015-06" db="UniProtKB">
        <authorList>
            <consortium name="EnsemblPlants"/>
        </authorList>
    </citation>
    <scope>IDENTIFICATION</scope>
    <source>
        <strain evidence="2">DM1-3 516 R44</strain>
    </source>
</reference>
<evidence type="ECO:0000313" key="2">
    <source>
        <dbReference type="EnsemblPlants" id="PGSC0003DMT400055343"/>
    </source>
</evidence>
<keyword evidence="3" id="KW-1185">Reference proteome</keyword>
<dbReference type="PANTHER" id="PTHR31286">
    <property type="entry name" value="GLYCINE-RICH CELL WALL STRUCTURAL PROTEIN 1.8-LIKE"/>
    <property type="match status" value="1"/>
</dbReference>
<proteinExistence type="predicted"/>
<dbReference type="PaxDb" id="4113-PGSC0003DMT400055343"/>
<evidence type="ECO:0000259" key="1">
    <source>
        <dbReference type="Pfam" id="PF14111"/>
    </source>
</evidence>
<feature type="domain" description="DUF4283" evidence="1">
    <location>
        <begin position="71"/>
        <end position="159"/>
    </location>
</feature>
<dbReference type="InterPro" id="IPR025558">
    <property type="entry name" value="DUF4283"/>
</dbReference>
<dbReference type="InParanoid" id="M1BXR9"/>